<dbReference type="SUPFAM" id="SSF55856">
    <property type="entry name" value="Cytochrome b5-like heme/steroid binding domain"/>
    <property type="match status" value="1"/>
</dbReference>
<evidence type="ECO:0000259" key="9">
    <source>
        <dbReference type="PROSITE" id="PS50255"/>
    </source>
</evidence>
<keyword evidence="8" id="KW-1133">Transmembrane helix</keyword>
<reference evidence="10" key="1">
    <citation type="submission" date="2022-11" db="EMBL/GenBank/DDBJ databases">
        <authorList>
            <person name="Kikuchi T."/>
        </authorList>
    </citation>
    <scope>NUCLEOTIDE SEQUENCE</scope>
    <source>
        <strain evidence="10">PS1010</strain>
    </source>
</reference>
<evidence type="ECO:0000256" key="5">
    <source>
        <dbReference type="ARBA" id="ARBA00023004"/>
    </source>
</evidence>
<protein>
    <recommendedName>
        <fullName evidence="9">Cytochrome b5 heme-binding domain-containing protein</fullName>
    </recommendedName>
</protein>
<sequence length="181" mass="20087">MHMHNKRVNHWPAGAFAFSGTLIFRRLRLLSLCDYKGKMPPATLPEYTYEEVLKNNNENEPKSCWIVIDGKVYDVTKFLSEHPGGEESITDLAGQDASEAFHDVGHSADAMEMAEEYLIGLLKGVPPPAAMKSEKSVPTSKINITETLQSIANNSIVKNIVFPASIGLAIYFVYRTVVKSK</sequence>
<evidence type="ECO:0000256" key="7">
    <source>
        <dbReference type="ARBA" id="ARBA00038168"/>
    </source>
</evidence>
<keyword evidence="4 8" id="KW-0479">Metal-binding</keyword>
<dbReference type="GO" id="GO:0016020">
    <property type="term" value="C:membrane"/>
    <property type="evidence" value="ECO:0007669"/>
    <property type="project" value="UniProtKB-SubCell"/>
</dbReference>
<keyword evidence="11" id="KW-1185">Reference proteome</keyword>
<feature type="domain" description="Cytochrome b5 heme-binding" evidence="9">
    <location>
        <begin position="44"/>
        <end position="123"/>
    </location>
</feature>
<organism evidence="10 11">
    <name type="scientific">Caenorhabditis angaria</name>
    <dbReference type="NCBI Taxonomy" id="860376"/>
    <lineage>
        <taxon>Eukaryota</taxon>
        <taxon>Metazoa</taxon>
        <taxon>Ecdysozoa</taxon>
        <taxon>Nematoda</taxon>
        <taxon>Chromadorea</taxon>
        <taxon>Rhabditida</taxon>
        <taxon>Rhabditina</taxon>
        <taxon>Rhabditomorpha</taxon>
        <taxon>Rhabditoidea</taxon>
        <taxon>Rhabditidae</taxon>
        <taxon>Peloderinae</taxon>
        <taxon>Caenorhabditis</taxon>
    </lineage>
</organism>
<evidence type="ECO:0000256" key="4">
    <source>
        <dbReference type="ARBA" id="ARBA00022723"/>
    </source>
</evidence>
<dbReference type="PROSITE" id="PS50255">
    <property type="entry name" value="CYTOCHROME_B5_2"/>
    <property type="match status" value="1"/>
</dbReference>
<dbReference type="InterPro" id="IPR050668">
    <property type="entry name" value="Cytochrome_b5"/>
</dbReference>
<evidence type="ECO:0000256" key="6">
    <source>
        <dbReference type="ARBA" id="ARBA00023136"/>
    </source>
</evidence>
<keyword evidence="5 8" id="KW-0408">Iron</keyword>
<name>A0A9P1J4B5_9PELO</name>
<dbReference type="AlphaFoldDB" id="A0A9P1J4B5"/>
<dbReference type="PRINTS" id="PR00363">
    <property type="entry name" value="CYTOCHROMEB5"/>
</dbReference>
<dbReference type="Pfam" id="PF00173">
    <property type="entry name" value="Cyt-b5"/>
    <property type="match status" value="1"/>
</dbReference>
<feature type="transmembrane region" description="Helical" evidence="8">
    <location>
        <begin position="156"/>
        <end position="174"/>
    </location>
</feature>
<dbReference type="OrthoDB" id="260519at2759"/>
<comment type="subcellular location">
    <subcellularLocation>
        <location evidence="1">Membrane</location>
    </subcellularLocation>
</comment>
<evidence type="ECO:0000256" key="3">
    <source>
        <dbReference type="ARBA" id="ARBA00022692"/>
    </source>
</evidence>
<dbReference type="InterPro" id="IPR001199">
    <property type="entry name" value="Cyt_B5-like_heme/steroid-bd"/>
</dbReference>
<keyword evidence="6 8" id="KW-0472">Membrane</keyword>
<dbReference type="PANTHER" id="PTHR19359">
    <property type="entry name" value="CYTOCHROME B5"/>
    <property type="match status" value="1"/>
</dbReference>
<dbReference type="InterPro" id="IPR018506">
    <property type="entry name" value="Cyt_B5_heme-BS"/>
</dbReference>
<evidence type="ECO:0000313" key="10">
    <source>
        <dbReference type="EMBL" id="CAI5456395.1"/>
    </source>
</evidence>
<evidence type="ECO:0000256" key="1">
    <source>
        <dbReference type="ARBA" id="ARBA00004370"/>
    </source>
</evidence>
<dbReference type="FunFam" id="3.10.120.10:FF:000002">
    <property type="entry name" value="Cytochrome b5 type B"/>
    <property type="match status" value="1"/>
</dbReference>
<dbReference type="GO" id="GO:0046872">
    <property type="term" value="F:metal ion binding"/>
    <property type="evidence" value="ECO:0007669"/>
    <property type="project" value="UniProtKB-UniRule"/>
</dbReference>
<gene>
    <name evidence="10" type="ORF">CAMP_LOCUS19032</name>
</gene>
<evidence type="ECO:0000313" key="11">
    <source>
        <dbReference type="Proteomes" id="UP001152747"/>
    </source>
</evidence>
<dbReference type="PROSITE" id="PS00191">
    <property type="entry name" value="CYTOCHROME_B5_1"/>
    <property type="match status" value="1"/>
</dbReference>
<keyword evidence="2 8" id="KW-0349">Heme</keyword>
<keyword evidence="3 8" id="KW-0812">Transmembrane</keyword>
<dbReference type="SMART" id="SM01117">
    <property type="entry name" value="Cyt-b5"/>
    <property type="match status" value="1"/>
</dbReference>
<comment type="similarity">
    <text evidence="7 8">Belongs to the cytochrome b5 family.</text>
</comment>
<dbReference type="Proteomes" id="UP001152747">
    <property type="component" value="Unassembled WGS sequence"/>
</dbReference>
<dbReference type="GO" id="GO:0020037">
    <property type="term" value="F:heme binding"/>
    <property type="evidence" value="ECO:0007669"/>
    <property type="project" value="UniProtKB-UniRule"/>
</dbReference>
<dbReference type="InterPro" id="IPR036400">
    <property type="entry name" value="Cyt_B5-like_heme/steroid_sf"/>
</dbReference>
<comment type="caution">
    <text evidence="10">The sequence shown here is derived from an EMBL/GenBank/DDBJ whole genome shotgun (WGS) entry which is preliminary data.</text>
</comment>
<dbReference type="EMBL" id="CANHGI010000006">
    <property type="protein sequence ID" value="CAI5456395.1"/>
    <property type="molecule type" value="Genomic_DNA"/>
</dbReference>
<dbReference type="PANTHER" id="PTHR19359:SF41">
    <property type="entry name" value="GEO08203P1"/>
    <property type="match status" value="1"/>
</dbReference>
<evidence type="ECO:0000256" key="2">
    <source>
        <dbReference type="ARBA" id="ARBA00022617"/>
    </source>
</evidence>
<evidence type="ECO:0000256" key="8">
    <source>
        <dbReference type="RuleBase" id="RU362121"/>
    </source>
</evidence>
<proteinExistence type="inferred from homology"/>
<dbReference type="Gene3D" id="3.10.120.10">
    <property type="entry name" value="Cytochrome b5-like heme/steroid binding domain"/>
    <property type="match status" value="1"/>
</dbReference>
<accession>A0A9P1J4B5</accession>